<name>A0A5C3MN26_9AGAM</name>
<gene>
    <name evidence="1" type="ORF">OE88DRAFT_1668029</name>
</gene>
<keyword evidence="2" id="KW-1185">Reference proteome</keyword>
<evidence type="ECO:0000313" key="2">
    <source>
        <dbReference type="Proteomes" id="UP000305948"/>
    </source>
</evidence>
<organism evidence="1 2">
    <name type="scientific">Heliocybe sulcata</name>
    <dbReference type="NCBI Taxonomy" id="5364"/>
    <lineage>
        <taxon>Eukaryota</taxon>
        <taxon>Fungi</taxon>
        <taxon>Dikarya</taxon>
        <taxon>Basidiomycota</taxon>
        <taxon>Agaricomycotina</taxon>
        <taxon>Agaricomycetes</taxon>
        <taxon>Gloeophyllales</taxon>
        <taxon>Gloeophyllaceae</taxon>
        <taxon>Heliocybe</taxon>
    </lineage>
</organism>
<dbReference type="Proteomes" id="UP000305948">
    <property type="component" value="Unassembled WGS sequence"/>
</dbReference>
<accession>A0A5C3MN26</accession>
<proteinExistence type="predicted"/>
<reference evidence="1 2" key="1">
    <citation type="journal article" date="2019" name="Nat. Ecol. Evol.">
        <title>Megaphylogeny resolves global patterns of mushroom evolution.</title>
        <authorList>
            <person name="Varga T."/>
            <person name="Krizsan K."/>
            <person name="Foldi C."/>
            <person name="Dima B."/>
            <person name="Sanchez-Garcia M."/>
            <person name="Sanchez-Ramirez S."/>
            <person name="Szollosi G.J."/>
            <person name="Szarkandi J.G."/>
            <person name="Papp V."/>
            <person name="Albert L."/>
            <person name="Andreopoulos W."/>
            <person name="Angelini C."/>
            <person name="Antonin V."/>
            <person name="Barry K.W."/>
            <person name="Bougher N.L."/>
            <person name="Buchanan P."/>
            <person name="Buyck B."/>
            <person name="Bense V."/>
            <person name="Catcheside P."/>
            <person name="Chovatia M."/>
            <person name="Cooper J."/>
            <person name="Damon W."/>
            <person name="Desjardin D."/>
            <person name="Finy P."/>
            <person name="Geml J."/>
            <person name="Haridas S."/>
            <person name="Hughes K."/>
            <person name="Justo A."/>
            <person name="Karasinski D."/>
            <person name="Kautmanova I."/>
            <person name="Kiss B."/>
            <person name="Kocsube S."/>
            <person name="Kotiranta H."/>
            <person name="LaButti K.M."/>
            <person name="Lechner B.E."/>
            <person name="Liimatainen K."/>
            <person name="Lipzen A."/>
            <person name="Lukacs Z."/>
            <person name="Mihaltcheva S."/>
            <person name="Morgado L.N."/>
            <person name="Niskanen T."/>
            <person name="Noordeloos M.E."/>
            <person name="Ohm R.A."/>
            <person name="Ortiz-Santana B."/>
            <person name="Ovrebo C."/>
            <person name="Racz N."/>
            <person name="Riley R."/>
            <person name="Savchenko A."/>
            <person name="Shiryaev A."/>
            <person name="Soop K."/>
            <person name="Spirin V."/>
            <person name="Szebenyi C."/>
            <person name="Tomsovsky M."/>
            <person name="Tulloss R.E."/>
            <person name="Uehling J."/>
            <person name="Grigoriev I.V."/>
            <person name="Vagvolgyi C."/>
            <person name="Papp T."/>
            <person name="Martin F.M."/>
            <person name="Miettinen O."/>
            <person name="Hibbett D.S."/>
            <person name="Nagy L.G."/>
        </authorList>
    </citation>
    <scope>NUCLEOTIDE SEQUENCE [LARGE SCALE GENOMIC DNA]</scope>
    <source>
        <strain evidence="1 2">OMC1185</strain>
    </source>
</reference>
<sequence length="91" mass="10362">MQSLTFSDIYARQSIHIVRTFVSAAAFVSDSYPPFLRRALWASGQRPYCSSHLSCLWLELMLTILCEEHRSIPQDTTDHRSTSEDGTPVDL</sequence>
<dbReference type="EMBL" id="ML213532">
    <property type="protein sequence ID" value="TFK46183.1"/>
    <property type="molecule type" value="Genomic_DNA"/>
</dbReference>
<evidence type="ECO:0000313" key="1">
    <source>
        <dbReference type="EMBL" id="TFK46183.1"/>
    </source>
</evidence>
<dbReference type="AlphaFoldDB" id="A0A5C3MN26"/>
<protein>
    <submittedName>
        <fullName evidence="1">Uncharacterized protein</fullName>
    </submittedName>
</protein>